<gene>
    <name evidence="5" type="ORF">JBS370_LOCUS20268</name>
</gene>
<evidence type="ECO:0000256" key="3">
    <source>
        <dbReference type="ARBA" id="ARBA00023069"/>
    </source>
</evidence>
<dbReference type="EMBL" id="CAJOBD010002534">
    <property type="protein sequence ID" value="CAF3889136.1"/>
    <property type="molecule type" value="Genomic_DNA"/>
</dbReference>
<keyword evidence="3" id="KW-0969">Cilium</keyword>
<keyword evidence="4" id="KW-0966">Cell projection</keyword>
<dbReference type="PANTHER" id="PTHR16011">
    <property type="entry name" value="IFT57/HIPPI"/>
    <property type="match status" value="1"/>
</dbReference>
<dbReference type="GO" id="GO:1905515">
    <property type="term" value="P:non-motile cilium assembly"/>
    <property type="evidence" value="ECO:0007669"/>
    <property type="project" value="TreeGrafter"/>
</dbReference>
<evidence type="ECO:0000313" key="6">
    <source>
        <dbReference type="Proteomes" id="UP000663836"/>
    </source>
</evidence>
<name>A0A819H2R3_9BILA</name>
<accession>A0A819H2R3</accession>
<evidence type="ECO:0000313" key="5">
    <source>
        <dbReference type="EMBL" id="CAF3889136.1"/>
    </source>
</evidence>
<evidence type="ECO:0000256" key="2">
    <source>
        <dbReference type="ARBA" id="ARBA00009415"/>
    </source>
</evidence>
<comment type="subcellular location">
    <subcellularLocation>
        <location evidence="1">Cell projection</location>
        <location evidence="1">Cilium</location>
    </subcellularLocation>
</comment>
<dbReference type="InterPro" id="IPR019530">
    <property type="entry name" value="Intra-flagellar_transport_57"/>
</dbReference>
<feature type="non-terminal residue" evidence="5">
    <location>
        <position position="1"/>
    </location>
</feature>
<evidence type="ECO:0000256" key="1">
    <source>
        <dbReference type="ARBA" id="ARBA00004138"/>
    </source>
</evidence>
<protein>
    <submittedName>
        <fullName evidence="5">Uncharacterized protein</fullName>
    </submittedName>
</protein>
<dbReference type="GO" id="GO:0005794">
    <property type="term" value="C:Golgi apparatus"/>
    <property type="evidence" value="ECO:0007669"/>
    <property type="project" value="TreeGrafter"/>
</dbReference>
<sequence>MTDDTVKSTAGTDVPDVSPGAGFQVFVDMANLHNKLKLLNYDDEYVLKWRMKPLSRIHFAVSTNPGDQLHAFIALSAWLFQKGGVKFDKPSEDDDQSVLLQNIIAQFKKL</sequence>
<dbReference type="Pfam" id="PF10498">
    <property type="entry name" value="IFT57"/>
    <property type="match status" value="1"/>
</dbReference>
<dbReference type="Proteomes" id="UP000663836">
    <property type="component" value="Unassembled WGS sequence"/>
</dbReference>
<dbReference type="GO" id="GO:0005815">
    <property type="term" value="C:microtubule organizing center"/>
    <property type="evidence" value="ECO:0007669"/>
    <property type="project" value="TreeGrafter"/>
</dbReference>
<organism evidence="5 6">
    <name type="scientific">Rotaria sordida</name>
    <dbReference type="NCBI Taxonomy" id="392033"/>
    <lineage>
        <taxon>Eukaryota</taxon>
        <taxon>Metazoa</taxon>
        <taxon>Spiralia</taxon>
        <taxon>Gnathifera</taxon>
        <taxon>Rotifera</taxon>
        <taxon>Eurotatoria</taxon>
        <taxon>Bdelloidea</taxon>
        <taxon>Philodinida</taxon>
        <taxon>Philodinidae</taxon>
        <taxon>Rotaria</taxon>
    </lineage>
</organism>
<proteinExistence type="inferred from homology"/>
<dbReference type="GO" id="GO:0030992">
    <property type="term" value="C:intraciliary transport particle B"/>
    <property type="evidence" value="ECO:0007669"/>
    <property type="project" value="TreeGrafter"/>
</dbReference>
<comment type="similarity">
    <text evidence="2">Belongs to the IFT57 family.</text>
</comment>
<dbReference type="AlphaFoldDB" id="A0A819H2R3"/>
<evidence type="ECO:0000256" key="4">
    <source>
        <dbReference type="ARBA" id="ARBA00023273"/>
    </source>
</evidence>
<dbReference type="GO" id="GO:0005929">
    <property type="term" value="C:cilium"/>
    <property type="evidence" value="ECO:0007669"/>
    <property type="project" value="UniProtKB-SubCell"/>
</dbReference>
<dbReference type="GO" id="GO:0042073">
    <property type="term" value="P:intraciliary transport"/>
    <property type="evidence" value="ECO:0007669"/>
    <property type="project" value="TreeGrafter"/>
</dbReference>
<dbReference type="PANTHER" id="PTHR16011:SF0">
    <property type="entry name" value="INTRAFLAGELLAR TRANSPORT PROTEIN 57 HOMOLOG"/>
    <property type="match status" value="1"/>
</dbReference>
<comment type="caution">
    <text evidence="5">The sequence shown here is derived from an EMBL/GenBank/DDBJ whole genome shotgun (WGS) entry which is preliminary data.</text>
</comment>
<reference evidence="5" key="1">
    <citation type="submission" date="2021-02" db="EMBL/GenBank/DDBJ databases">
        <authorList>
            <person name="Nowell W R."/>
        </authorList>
    </citation>
    <scope>NUCLEOTIDE SEQUENCE</scope>
</reference>